<reference evidence="6" key="2">
    <citation type="submission" date="2020-08" db="EMBL/GenBank/DDBJ databases">
        <title>Plant Genome Project.</title>
        <authorList>
            <person name="Zhang R.-G."/>
        </authorList>
    </citation>
    <scope>NUCLEOTIDE SEQUENCE</scope>
    <source>
        <strain evidence="6">Huo1</strain>
        <tissue evidence="6">Leaf</tissue>
    </source>
</reference>
<name>A0A8X8XFQ7_SALSN</name>
<dbReference type="InterPro" id="IPR036236">
    <property type="entry name" value="Znf_C2H2_sf"/>
</dbReference>
<dbReference type="GO" id="GO:0003676">
    <property type="term" value="F:nucleic acid binding"/>
    <property type="evidence" value="ECO:0007669"/>
    <property type="project" value="InterPro"/>
</dbReference>
<dbReference type="AlphaFoldDB" id="A0A8X8XFQ7"/>
<dbReference type="PANTHER" id="PTHR45495">
    <property type="entry name" value="DNAJ PROTEIN JJJ1 HOMOLOG"/>
    <property type="match status" value="1"/>
</dbReference>
<keyword evidence="2" id="KW-0479">Metal-binding</keyword>
<keyword evidence="7" id="KW-1185">Reference proteome</keyword>
<evidence type="ECO:0000256" key="2">
    <source>
        <dbReference type="ARBA" id="ARBA00022723"/>
    </source>
</evidence>
<dbReference type="InterPro" id="IPR013087">
    <property type="entry name" value="Znf_C2H2_type"/>
</dbReference>
<dbReference type="SUPFAM" id="SSF57667">
    <property type="entry name" value="beta-beta-alpha zinc fingers"/>
    <property type="match status" value="1"/>
</dbReference>
<dbReference type="PROSITE" id="PS00028">
    <property type="entry name" value="ZINC_FINGER_C2H2_1"/>
    <property type="match status" value="1"/>
</dbReference>
<dbReference type="InterPro" id="IPR022755">
    <property type="entry name" value="Znf_C2H2_jaz"/>
</dbReference>
<dbReference type="InterPro" id="IPR044648">
    <property type="entry name" value="JJJ1_plant"/>
</dbReference>
<evidence type="ECO:0000259" key="5">
    <source>
        <dbReference type="PROSITE" id="PS00028"/>
    </source>
</evidence>
<evidence type="ECO:0000313" key="7">
    <source>
        <dbReference type="Proteomes" id="UP000298416"/>
    </source>
</evidence>
<keyword evidence="3" id="KW-0863">Zinc-finger</keyword>
<gene>
    <name evidence="6" type="ORF">SASPL_129828</name>
</gene>
<dbReference type="Pfam" id="PF02519">
    <property type="entry name" value="Auxin_inducible"/>
    <property type="match status" value="1"/>
</dbReference>
<organism evidence="6">
    <name type="scientific">Salvia splendens</name>
    <name type="common">Scarlet sage</name>
    <dbReference type="NCBI Taxonomy" id="180675"/>
    <lineage>
        <taxon>Eukaryota</taxon>
        <taxon>Viridiplantae</taxon>
        <taxon>Streptophyta</taxon>
        <taxon>Embryophyta</taxon>
        <taxon>Tracheophyta</taxon>
        <taxon>Spermatophyta</taxon>
        <taxon>Magnoliopsida</taxon>
        <taxon>eudicotyledons</taxon>
        <taxon>Gunneridae</taxon>
        <taxon>Pentapetalae</taxon>
        <taxon>asterids</taxon>
        <taxon>lamiids</taxon>
        <taxon>Lamiales</taxon>
        <taxon>Lamiaceae</taxon>
        <taxon>Nepetoideae</taxon>
        <taxon>Mentheae</taxon>
        <taxon>Salviinae</taxon>
        <taxon>Salvia</taxon>
        <taxon>Salvia subgen. Calosphace</taxon>
        <taxon>core Calosphace</taxon>
    </lineage>
</organism>
<feature type="domain" description="C2H2-type" evidence="5">
    <location>
        <begin position="113"/>
        <end position="135"/>
    </location>
</feature>
<dbReference type="Gene3D" id="3.30.160.60">
    <property type="entry name" value="Classic Zinc Finger"/>
    <property type="match status" value="1"/>
</dbReference>
<reference evidence="6" key="1">
    <citation type="submission" date="2018-01" db="EMBL/GenBank/DDBJ databases">
        <authorList>
            <person name="Mao J.F."/>
        </authorList>
    </citation>
    <scope>NUCLEOTIDE SEQUENCE</scope>
    <source>
        <strain evidence="6">Huo1</strain>
        <tissue evidence="6">Leaf</tissue>
    </source>
</reference>
<proteinExistence type="inferred from homology"/>
<sequence length="275" mass="31377">MPHIHFHHHDGRRSIPKGYLAVMVGHGGEQQRFVIPILRCPTERTSAHSQIFASADPTLGRRRKGYDKGSYHLVLSSCVLMRRFNNSTMGWGSSRPDSFTPDALEEKKNEFYCVACSKKFRSDKQWKNHEQSKKHKEKVTQLREAFHEEDIECEAEVDADVGSDIGYLSADDGVSKLGEQFEAGIDSALPDGEDFRAQPDLRLRRSYARTPEKGIRQRVVSVNHPLFTQMLKASEEEYGFDQKGPINIPCLIDKETAEHHGHHLHGHHQFLCYKA</sequence>
<protein>
    <recommendedName>
        <fullName evidence="5">C2H2-type domain-containing protein</fullName>
    </recommendedName>
</protein>
<dbReference type="Proteomes" id="UP000298416">
    <property type="component" value="Unassembled WGS sequence"/>
</dbReference>
<keyword evidence="4" id="KW-0862">Zinc</keyword>
<dbReference type="SMART" id="SM00451">
    <property type="entry name" value="ZnF_U1"/>
    <property type="match status" value="1"/>
</dbReference>
<evidence type="ECO:0000256" key="1">
    <source>
        <dbReference type="ARBA" id="ARBA00006974"/>
    </source>
</evidence>
<dbReference type="InterPro" id="IPR003676">
    <property type="entry name" value="SAUR_fam"/>
</dbReference>
<evidence type="ECO:0000256" key="4">
    <source>
        <dbReference type="ARBA" id="ARBA00022833"/>
    </source>
</evidence>
<comment type="caution">
    <text evidence="6">The sequence shown here is derived from an EMBL/GenBank/DDBJ whole genome shotgun (WGS) entry which is preliminary data.</text>
</comment>
<comment type="similarity">
    <text evidence="1">Belongs to the ARG7 family.</text>
</comment>
<dbReference type="GO" id="GO:0008270">
    <property type="term" value="F:zinc ion binding"/>
    <property type="evidence" value="ECO:0007669"/>
    <property type="project" value="UniProtKB-KW"/>
</dbReference>
<evidence type="ECO:0000256" key="3">
    <source>
        <dbReference type="ARBA" id="ARBA00022771"/>
    </source>
</evidence>
<accession>A0A8X8XFQ7</accession>
<dbReference type="GO" id="GO:0009733">
    <property type="term" value="P:response to auxin"/>
    <property type="evidence" value="ECO:0007669"/>
    <property type="project" value="InterPro"/>
</dbReference>
<evidence type="ECO:0000313" key="6">
    <source>
        <dbReference type="EMBL" id="KAG6411744.1"/>
    </source>
</evidence>
<dbReference type="InterPro" id="IPR003604">
    <property type="entry name" value="Matrin/U1-like-C_Znf_C2H2"/>
</dbReference>
<dbReference type="PANTHER" id="PTHR45495:SF1">
    <property type="entry name" value="DNAJ PROTEIN JJJ1 HOMOLOG"/>
    <property type="match status" value="1"/>
</dbReference>
<dbReference type="EMBL" id="PNBA02000010">
    <property type="protein sequence ID" value="KAG6411744.1"/>
    <property type="molecule type" value="Genomic_DNA"/>
</dbReference>
<dbReference type="Pfam" id="PF12171">
    <property type="entry name" value="zf-C2H2_jaz"/>
    <property type="match status" value="1"/>
</dbReference>